<dbReference type="OMA" id="AFMQTWH"/>
<evidence type="ECO:0000313" key="2">
    <source>
        <dbReference type="Proteomes" id="UP000053927"/>
    </source>
</evidence>
<dbReference type="EMBL" id="JH687406">
    <property type="protein sequence ID" value="EIM79294.1"/>
    <property type="molecule type" value="Genomic_DNA"/>
</dbReference>
<feature type="non-terminal residue" evidence="1">
    <location>
        <position position="1"/>
    </location>
</feature>
<dbReference type="eggNOG" id="ENOG502SP6Y">
    <property type="taxonomic scope" value="Eukaryota"/>
</dbReference>
<organism evidence="1 2">
    <name type="scientific">Stereum hirsutum (strain FP-91666)</name>
    <name type="common">White-rot fungus</name>
    <dbReference type="NCBI Taxonomy" id="721885"/>
    <lineage>
        <taxon>Eukaryota</taxon>
        <taxon>Fungi</taxon>
        <taxon>Dikarya</taxon>
        <taxon>Basidiomycota</taxon>
        <taxon>Agaricomycotina</taxon>
        <taxon>Agaricomycetes</taxon>
        <taxon>Russulales</taxon>
        <taxon>Stereaceae</taxon>
        <taxon>Stereum</taxon>
    </lineage>
</organism>
<dbReference type="RefSeq" id="XP_007311559.1">
    <property type="nucleotide sequence ID" value="XM_007311497.1"/>
</dbReference>
<name>R7RVU1_STEHR</name>
<evidence type="ECO:0000313" key="1">
    <source>
        <dbReference type="EMBL" id="EIM79294.1"/>
    </source>
</evidence>
<protein>
    <submittedName>
        <fullName evidence="1">Uncharacterized protein</fullName>
    </submittedName>
</protein>
<dbReference type="AlphaFoldDB" id="R7RVU1"/>
<gene>
    <name evidence="1" type="ORF">STEHIDRAFT_33180</name>
</gene>
<dbReference type="OrthoDB" id="3270641at2759"/>
<reference evidence="2" key="1">
    <citation type="journal article" date="2012" name="Science">
        <title>The Paleozoic origin of enzymatic lignin decomposition reconstructed from 31 fungal genomes.</title>
        <authorList>
            <person name="Floudas D."/>
            <person name="Binder M."/>
            <person name="Riley R."/>
            <person name="Barry K."/>
            <person name="Blanchette R.A."/>
            <person name="Henrissat B."/>
            <person name="Martinez A.T."/>
            <person name="Otillar R."/>
            <person name="Spatafora J.W."/>
            <person name="Yadav J.S."/>
            <person name="Aerts A."/>
            <person name="Benoit I."/>
            <person name="Boyd A."/>
            <person name="Carlson A."/>
            <person name="Copeland A."/>
            <person name="Coutinho P.M."/>
            <person name="de Vries R.P."/>
            <person name="Ferreira P."/>
            <person name="Findley K."/>
            <person name="Foster B."/>
            <person name="Gaskell J."/>
            <person name="Glotzer D."/>
            <person name="Gorecki P."/>
            <person name="Heitman J."/>
            <person name="Hesse C."/>
            <person name="Hori C."/>
            <person name="Igarashi K."/>
            <person name="Jurgens J.A."/>
            <person name="Kallen N."/>
            <person name="Kersten P."/>
            <person name="Kohler A."/>
            <person name="Kuees U."/>
            <person name="Kumar T.K.A."/>
            <person name="Kuo A."/>
            <person name="LaButti K."/>
            <person name="Larrondo L.F."/>
            <person name="Lindquist E."/>
            <person name="Ling A."/>
            <person name="Lombard V."/>
            <person name="Lucas S."/>
            <person name="Lundell T."/>
            <person name="Martin R."/>
            <person name="McLaughlin D.J."/>
            <person name="Morgenstern I."/>
            <person name="Morin E."/>
            <person name="Murat C."/>
            <person name="Nagy L.G."/>
            <person name="Nolan M."/>
            <person name="Ohm R.A."/>
            <person name="Patyshakuliyeva A."/>
            <person name="Rokas A."/>
            <person name="Ruiz-Duenas F.J."/>
            <person name="Sabat G."/>
            <person name="Salamov A."/>
            <person name="Samejima M."/>
            <person name="Schmutz J."/>
            <person name="Slot J.C."/>
            <person name="St John F."/>
            <person name="Stenlid J."/>
            <person name="Sun H."/>
            <person name="Sun S."/>
            <person name="Syed K."/>
            <person name="Tsang A."/>
            <person name="Wiebenga A."/>
            <person name="Young D."/>
            <person name="Pisabarro A."/>
            <person name="Eastwood D.C."/>
            <person name="Martin F."/>
            <person name="Cullen D."/>
            <person name="Grigoriev I.V."/>
            <person name="Hibbett D.S."/>
        </authorList>
    </citation>
    <scope>NUCLEOTIDE SEQUENCE [LARGE SCALE GENOMIC DNA]</scope>
    <source>
        <strain evidence="2">FP-91666</strain>
    </source>
</reference>
<keyword evidence="2" id="KW-1185">Reference proteome</keyword>
<proteinExistence type="predicted"/>
<dbReference type="GeneID" id="18804474"/>
<dbReference type="Proteomes" id="UP000053927">
    <property type="component" value="Unassembled WGS sequence"/>
</dbReference>
<sequence length="156" mass="16839">IDDTYGDIETRALPVYSSNGWSVGQNCPGCSAQPNASQAFKGSWHDATHHPEDPDPERTVNLTFKGVAVYVYFILANSIGSEVTSNTSLSFILDGEPVGQFNHTATSSPDYQYNVTVYSNSSIPVLPESPNGQHTLSITSAGNTPDSLLLFDYAIY</sequence>
<dbReference type="KEGG" id="shs:STEHIDRAFT_33180"/>
<feature type="non-terminal residue" evidence="1">
    <location>
        <position position="156"/>
    </location>
</feature>
<dbReference type="Gene3D" id="2.60.120.260">
    <property type="entry name" value="Galactose-binding domain-like"/>
    <property type="match status" value="1"/>
</dbReference>
<accession>R7RVU1</accession>